<feature type="region of interest" description="Disordered" evidence="1">
    <location>
        <begin position="1"/>
        <end position="23"/>
    </location>
</feature>
<name>A0A2P2PSQ0_RHIMU</name>
<evidence type="ECO:0000256" key="1">
    <source>
        <dbReference type="SAM" id="MobiDB-lite"/>
    </source>
</evidence>
<dbReference type="AlphaFoldDB" id="A0A2P2PSQ0"/>
<accession>A0A2P2PSQ0</accession>
<protein>
    <submittedName>
        <fullName evidence="2">Uncharacterized protein</fullName>
    </submittedName>
</protein>
<dbReference type="EMBL" id="GGEC01077239">
    <property type="protein sequence ID" value="MBX57723.1"/>
    <property type="molecule type" value="Transcribed_RNA"/>
</dbReference>
<organism evidence="2">
    <name type="scientific">Rhizophora mucronata</name>
    <name type="common">Asiatic mangrove</name>
    <dbReference type="NCBI Taxonomy" id="61149"/>
    <lineage>
        <taxon>Eukaryota</taxon>
        <taxon>Viridiplantae</taxon>
        <taxon>Streptophyta</taxon>
        <taxon>Embryophyta</taxon>
        <taxon>Tracheophyta</taxon>
        <taxon>Spermatophyta</taxon>
        <taxon>Magnoliopsida</taxon>
        <taxon>eudicotyledons</taxon>
        <taxon>Gunneridae</taxon>
        <taxon>Pentapetalae</taxon>
        <taxon>rosids</taxon>
        <taxon>fabids</taxon>
        <taxon>Malpighiales</taxon>
        <taxon>Rhizophoraceae</taxon>
        <taxon>Rhizophora</taxon>
    </lineage>
</organism>
<proteinExistence type="predicted"/>
<sequence length="23" mass="2455">MSPVVHEHSLTSLAKPHGNLGSR</sequence>
<evidence type="ECO:0000313" key="2">
    <source>
        <dbReference type="EMBL" id="MBX57723.1"/>
    </source>
</evidence>
<reference evidence="2" key="1">
    <citation type="submission" date="2018-02" db="EMBL/GenBank/DDBJ databases">
        <title>Rhizophora mucronata_Transcriptome.</title>
        <authorList>
            <person name="Meera S.P."/>
            <person name="Sreeshan A."/>
            <person name="Augustine A."/>
        </authorList>
    </citation>
    <scope>NUCLEOTIDE SEQUENCE</scope>
    <source>
        <tissue evidence="2">Leaf</tissue>
    </source>
</reference>